<gene>
    <name evidence="1" type="ORF">BDV34DRAFT_191364</name>
</gene>
<dbReference type="VEuPathDB" id="FungiDB:BDV34DRAFT_191364"/>
<sequence length="120" mass="13216">MKPCILPLENRSSSSHLVFVNFNRARYHHPPSTMNLKSIAAVLLTVSVASAVQHQYTSLRTTSMESHRIPALKSKQTVLGLGVDDSRCYTCSSPCSHAVCCHGRFPQCCSDGVHCYCCED</sequence>
<dbReference type="AlphaFoldDB" id="A0A5N6DSG5"/>
<dbReference type="EMBL" id="ML734954">
    <property type="protein sequence ID" value="KAB8207917.1"/>
    <property type="molecule type" value="Genomic_DNA"/>
</dbReference>
<evidence type="ECO:0000313" key="2">
    <source>
        <dbReference type="Proteomes" id="UP000326532"/>
    </source>
</evidence>
<dbReference type="OMA" id="CSHAVCC"/>
<keyword evidence="2" id="KW-1185">Reference proteome</keyword>
<protein>
    <submittedName>
        <fullName evidence="1">Uncharacterized protein</fullName>
    </submittedName>
</protein>
<proteinExistence type="predicted"/>
<evidence type="ECO:0000313" key="1">
    <source>
        <dbReference type="EMBL" id="KAB8207917.1"/>
    </source>
</evidence>
<dbReference type="Proteomes" id="UP000326532">
    <property type="component" value="Unassembled WGS sequence"/>
</dbReference>
<accession>A0A5N6DSG5</accession>
<organism evidence="1 2">
    <name type="scientific">Aspergillus parasiticus</name>
    <dbReference type="NCBI Taxonomy" id="5067"/>
    <lineage>
        <taxon>Eukaryota</taxon>
        <taxon>Fungi</taxon>
        <taxon>Dikarya</taxon>
        <taxon>Ascomycota</taxon>
        <taxon>Pezizomycotina</taxon>
        <taxon>Eurotiomycetes</taxon>
        <taxon>Eurotiomycetidae</taxon>
        <taxon>Eurotiales</taxon>
        <taxon>Aspergillaceae</taxon>
        <taxon>Aspergillus</taxon>
        <taxon>Aspergillus subgen. Circumdati</taxon>
    </lineage>
</organism>
<reference evidence="1 2" key="1">
    <citation type="submission" date="2019-04" db="EMBL/GenBank/DDBJ databases">
        <title>Fungal friends and foes A comparative genomics study of 23 Aspergillus species from section Flavi.</title>
        <authorList>
            <consortium name="DOE Joint Genome Institute"/>
            <person name="Kjaerbolling I."/>
            <person name="Vesth T.C."/>
            <person name="Frisvad J.C."/>
            <person name="Nybo J.L."/>
            <person name="Theobald S."/>
            <person name="Kildgaard S."/>
            <person name="Petersen T.I."/>
            <person name="Kuo A."/>
            <person name="Sato A."/>
            <person name="Lyhne E.K."/>
            <person name="Kogle M.E."/>
            <person name="Wiebenga A."/>
            <person name="Kun R.S."/>
            <person name="Lubbers R.J."/>
            <person name="Makela M.R."/>
            <person name="Barry K."/>
            <person name="Chovatia M."/>
            <person name="Clum A."/>
            <person name="Daum C."/>
            <person name="Haridas S."/>
            <person name="He G."/>
            <person name="LaButti K."/>
            <person name="Lipzen A."/>
            <person name="Mondo S."/>
            <person name="Pangilinan J."/>
            <person name="Riley R."/>
            <person name="Salamov A."/>
            <person name="Simmons B.A."/>
            <person name="Magnuson J.K."/>
            <person name="Henrissat B."/>
            <person name="Mortensen U.H."/>
            <person name="Larsen T.O."/>
            <person name="De vries R.P."/>
            <person name="Grigoriev I.V."/>
            <person name="Machida M."/>
            <person name="Baker S.E."/>
            <person name="Andersen M.R."/>
        </authorList>
    </citation>
    <scope>NUCLEOTIDE SEQUENCE [LARGE SCALE GENOMIC DNA]</scope>
    <source>
        <strain evidence="1 2">CBS 117618</strain>
    </source>
</reference>
<name>A0A5N6DSG5_ASPPA</name>